<dbReference type="Proteomes" id="UP000562415">
    <property type="component" value="Unassembled WGS sequence"/>
</dbReference>
<evidence type="ECO:0000313" key="6">
    <source>
        <dbReference type="Proteomes" id="UP000562415"/>
    </source>
</evidence>
<dbReference type="GO" id="GO:0006508">
    <property type="term" value="P:proteolysis"/>
    <property type="evidence" value="ECO:0007669"/>
    <property type="project" value="UniProtKB-KW"/>
</dbReference>
<feature type="domain" description="Peptidase A2" evidence="4">
    <location>
        <begin position="145"/>
        <end position="159"/>
    </location>
</feature>
<accession>A0A7K5G0F8</accession>
<keyword evidence="6" id="KW-1185">Reference proteome</keyword>
<feature type="non-terminal residue" evidence="5">
    <location>
        <position position="1"/>
    </location>
</feature>
<dbReference type="InterPro" id="IPR036157">
    <property type="entry name" value="dUTPase-like_sf"/>
</dbReference>
<dbReference type="Pfam" id="PF00692">
    <property type="entry name" value="dUTPase"/>
    <property type="match status" value="1"/>
</dbReference>
<keyword evidence="1" id="KW-0645">Protease</keyword>
<dbReference type="AlphaFoldDB" id="A0A7K5G0F8"/>
<evidence type="ECO:0000256" key="1">
    <source>
        <dbReference type="ARBA" id="ARBA00022670"/>
    </source>
</evidence>
<dbReference type="PROSITE" id="PS50175">
    <property type="entry name" value="ASP_PROT_RETROV"/>
    <property type="match status" value="1"/>
</dbReference>
<protein>
    <submittedName>
        <fullName evidence="5">POK9 protein</fullName>
    </submittedName>
</protein>
<evidence type="ECO:0000313" key="5">
    <source>
        <dbReference type="EMBL" id="NWS50573.1"/>
    </source>
</evidence>
<evidence type="ECO:0000256" key="2">
    <source>
        <dbReference type="ARBA" id="ARBA00022750"/>
    </source>
</evidence>
<dbReference type="GO" id="GO:0004190">
    <property type="term" value="F:aspartic-type endopeptidase activity"/>
    <property type="evidence" value="ECO:0007669"/>
    <property type="project" value="UniProtKB-KW"/>
</dbReference>
<evidence type="ECO:0000259" key="4">
    <source>
        <dbReference type="PROSITE" id="PS50175"/>
    </source>
</evidence>
<sequence length="159" mass="16710">GSIGLDLAAAVRTVLLDSRLQKVATGVKGPLMLDDKPHGALLLGRSSSSLQGLFVYPGVIDADYQGEIMVIVKTDWPPAIIEKGSRIAQLVPLLHLTAGMTPALGSDRGPGGFGSTGGLALLTMSMRKRPVETVTFFNRSRQIRVAALLDTGADLTIMA</sequence>
<evidence type="ECO:0000256" key="3">
    <source>
        <dbReference type="ARBA" id="ARBA00022801"/>
    </source>
</evidence>
<dbReference type="OrthoDB" id="9900537at2759"/>
<dbReference type="InterPro" id="IPR029054">
    <property type="entry name" value="dUTPase-like"/>
</dbReference>
<name>A0A7K5G0F8_PROAR</name>
<dbReference type="InterPro" id="IPR001995">
    <property type="entry name" value="Peptidase_A2_cat"/>
</dbReference>
<feature type="non-terminal residue" evidence="5">
    <location>
        <position position="159"/>
    </location>
</feature>
<dbReference type="PANTHER" id="PTHR19422">
    <property type="entry name" value="GAG RETROVIRAL POLYPROTEIN"/>
    <property type="match status" value="1"/>
</dbReference>
<gene>
    <name evidence="5" type="primary">Ervk9_2</name>
    <name evidence="5" type="ORF">PROATE_R03211</name>
</gene>
<dbReference type="PANTHER" id="PTHR19422:SF123">
    <property type="entry name" value="RT1 CLASS I, LOCUS CE15"/>
    <property type="match status" value="1"/>
</dbReference>
<dbReference type="SUPFAM" id="SSF51283">
    <property type="entry name" value="dUTPase-like"/>
    <property type="match status" value="1"/>
</dbReference>
<dbReference type="InterPro" id="IPR051592">
    <property type="entry name" value="HERV-K_Pro_peptidase_A2"/>
</dbReference>
<keyword evidence="2" id="KW-0064">Aspartyl protease</keyword>
<keyword evidence="3" id="KW-0378">Hydrolase</keyword>
<dbReference type="InterPro" id="IPR001969">
    <property type="entry name" value="Aspartic_peptidase_AS"/>
</dbReference>
<organism evidence="5 6">
    <name type="scientific">Probosciger aterrimus</name>
    <name type="common">Palm cockatoo</name>
    <dbReference type="NCBI Taxonomy" id="141839"/>
    <lineage>
        <taxon>Eukaryota</taxon>
        <taxon>Metazoa</taxon>
        <taxon>Chordata</taxon>
        <taxon>Craniata</taxon>
        <taxon>Vertebrata</taxon>
        <taxon>Euteleostomi</taxon>
        <taxon>Archelosauria</taxon>
        <taxon>Archosauria</taxon>
        <taxon>Dinosauria</taxon>
        <taxon>Saurischia</taxon>
        <taxon>Theropoda</taxon>
        <taxon>Coelurosauria</taxon>
        <taxon>Aves</taxon>
        <taxon>Neognathae</taxon>
        <taxon>Neoaves</taxon>
        <taxon>Telluraves</taxon>
        <taxon>Australaves</taxon>
        <taxon>Psittaciformes</taxon>
        <taxon>Cacatuidae</taxon>
        <taxon>Probosciger</taxon>
    </lineage>
</organism>
<proteinExistence type="predicted"/>
<dbReference type="Gene3D" id="2.70.40.10">
    <property type="match status" value="1"/>
</dbReference>
<dbReference type="InterPro" id="IPR021109">
    <property type="entry name" value="Peptidase_aspartic_dom_sf"/>
</dbReference>
<comment type="caution">
    <text evidence="5">The sequence shown here is derived from an EMBL/GenBank/DDBJ whole genome shotgun (WGS) entry which is preliminary data.</text>
</comment>
<reference evidence="5 6" key="1">
    <citation type="submission" date="2019-09" db="EMBL/GenBank/DDBJ databases">
        <title>Bird 10,000 Genomes (B10K) Project - Family phase.</title>
        <authorList>
            <person name="Zhang G."/>
        </authorList>
    </citation>
    <scope>NUCLEOTIDE SEQUENCE [LARGE SCALE GENOMIC DNA]</scope>
    <source>
        <strain evidence="5">B10K-DU-017-47</strain>
    </source>
</reference>
<dbReference type="SUPFAM" id="SSF50630">
    <property type="entry name" value="Acid proteases"/>
    <property type="match status" value="1"/>
</dbReference>
<dbReference type="EMBL" id="VYZH01009584">
    <property type="protein sequence ID" value="NWS50573.1"/>
    <property type="molecule type" value="Genomic_DNA"/>
</dbReference>
<dbReference type="PROSITE" id="PS00141">
    <property type="entry name" value="ASP_PROTEASE"/>
    <property type="match status" value="1"/>
</dbReference>